<dbReference type="Proteomes" id="UP000243975">
    <property type="component" value="Unassembled WGS sequence"/>
</dbReference>
<keyword evidence="1" id="KW-0812">Transmembrane</keyword>
<proteinExistence type="predicted"/>
<name>A0A103XDF9_CYNCS</name>
<evidence type="ECO:0000313" key="2">
    <source>
        <dbReference type="EMBL" id="KVH88641.1"/>
    </source>
</evidence>
<dbReference type="AlphaFoldDB" id="A0A103XDF9"/>
<evidence type="ECO:0000256" key="1">
    <source>
        <dbReference type="SAM" id="Phobius"/>
    </source>
</evidence>
<sequence>MAGAIGGKTGALMDWSVNTSYKSLKASDGTLTGGRWNPSRSKNSVCIWHYCCSIAVVLVINLATILLPPSLLPRLLVVSITSILERRCPIAYSYLSHGLDLLLAVYSRIIRISDL</sequence>
<accession>A0A103XDF9</accession>
<evidence type="ECO:0000313" key="3">
    <source>
        <dbReference type="Proteomes" id="UP000243975"/>
    </source>
</evidence>
<comment type="caution">
    <text evidence="2">The sequence shown here is derived from an EMBL/GenBank/DDBJ whole genome shotgun (WGS) entry which is preliminary data.</text>
</comment>
<keyword evidence="1" id="KW-0472">Membrane</keyword>
<reference evidence="2 3" key="1">
    <citation type="journal article" date="2016" name="Sci. Rep.">
        <title>The genome sequence of the outbreeding globe artichoke constructed de novo incorporating a phase-aware low-pass sequencing strategy of F1 progeny.</title>
        <authorList>
            <person name="Scaglione D."/>
            <person name="Reyes-Chin-Wo S."/>
            <person name="Acquadro A."/>
            <person name="Froenicke L."/>
            <person name="Portis E."/>
            <person name="Beitel C."/>
            <person name="Tirone M."/>
            <person name="Mauro R."/>
            <person name="Lo Monaco A."/>
            <person name="Mauromicale G."/>
            <person name="Faccioli P."/>
            <person name="Cattivelli L."/>
            <person name="Rieseberg L."/>
            <person name="Michelmore R."/>
            <person name="Lanteri S."/>
        </authorList>
    </citation>
    <scope>NUCLEOTIDE SEQUENCE [LARGE SCALE GENOMIC DNA]</scope>
    <source>
        <strain evidence="2">2C</strain>
    </source>
</reference>
<gene>
    <name evidence="2" type="ORF">Ccrd_026242</name>
</gene>
<dbReference type="Gramene" id="KVH88641">
    <property type="protein sequence ID" value="KVH88641"/>
    <property type="gene ID" value="Ccrd_026242"/>
</dbReference>
<dbReference type="EMBL" id="LEKV01005358">
    <property type="protein sequence ID" value="KVH88641.1"/>
    <property type="molecule type" value="Genomic_DNA"/>
</dbReference>
<protein>
    <submittedName>
        <fullName evidence="2">Uncharacterized protein</fullName>
    </submittedName>
</protein>
<organism evidence="2 3">
    <name type="scientific">Cynara cardunculus var. scolymus</name>
    <name type="common">Globe artichoke</name>
    <name type="synonym">Cynara scolymus</name>
    <dbReference type="NCBI Taxonomy" id="59895"/>
    <lineage>
        <taxon>Eukaryota</taxon>
        <taxon>Viridiplantae</taxon>
        <taxon>Streptophyta</taxon>
        <taxon>Embryophyta</taxon>
        <taxon>Tracheophyta</taxon>
        <taxon>Spermatophyta</taxon>
        <taxon>Magnoliopsida</taxon>
        <taxon>eudicotyledons</taxon>
        <taxon>Gunneridae</taxon>
        <taxon>Pentapetalae</taxon>
        <taxon>asterids</taxon>
        <taxon>campanulids</taxon>
        <taxon>Asterales</taxon>
        <taxon>Asteraceae</taxon>
        <taxon>Carduoideae</taxon>
        <taxon>Cardueae</taxon>
        <taxon>Carduinae</taxon>
        <taxon>Cynara</taxon>
    </lineage>
</organism>
<feature type="transmembrane region" description="Helical" evidence="1">
    <location>
        <begin position="47"/>
        <end position="67"/>
    </location>
</feature>
<keyword evidence="1" id="KW-1133">Transmembrane helix</keyword>
<keyword evidence="3" id="KW-1185">Reference proteome</keyword>